<evidence type="ECO:0000256" key="1">
    <source>
        <dbReference type="SAM" id="Phobius"/>
    </source>
</evidence>
<keyword evidence="1" id="KW-0812">Transmembrane</keyword>
<dbReference type="InParanoid" id="B4JVH7"/>
<keyword evidence="3" id="KW-1185">Reference proteome</keyword>
<evidence type="ECO:0000313" key="3">
    <source>
        <dbReference type="Proteomes" id="UP000001070"/>
    </source>
</evidence>
<gene>
    <name evidence="2" type="primary">Dgri\GH22673</name>
    <name evidence="2" type="ORF">Dgri_GH22673</name>
</gene>
<dbReference type="PhylomeDB" id="B4JVH7"/>
<evidence type="ECO:0000313" key="2">
    <source>
        <dbReference type="EMBL" id="EDV98445.1"/>
    </source>
</evidence>
<dbReference type="Proteomes" id="UP000001070">
    <property type="component" value="Unassembled WGS sequence"/>
</dbReference>
<feature type="transmembrane region" description="Helical" evidence="1">
    <location>
        <begin position="12"/>
        <end position="33"/>
    </location>
</feature>
<protein>
    <submittedName>
        <fullName evidence="2">GH22673</fullName>
    </submittedName>
</protein>
<proteinExistence type="predicted"/>
<keyword evidence="1" id="KW-0472">Membrane</keyword>
<accession>B4JVH7</accession>
<dbReference type="HOGENOM" id="CLU_2707362_0_0_1"/>
<name>B4JVH7_DROGR</name>
<reference evidence="2 3" key="1">
    <citation type="journal article" date="2007" name="Nature">
        <title>Evolution of genes and genomes on the Drosophila phylogeny.</title>
        <authorList>
            <consortium name="Drosophila 12 Genomes Consortium"/>
            <person name="Clark A.G."/>
            <person name="Eisen M.B."/>
            <person name="Smith D.R."/>
            <person name="Bergman C.M."/>
            <person name="Oliver B."/>
            <person name="Markow T.A."/>
            <person name="Kaufman T.C."/>
            <person name="Kellis M."/>
            <person name="Gelbart W."/>
            <person name="Iyer V.N."/>
            <person name="Pollard D.A."/>
            <person name="Sackton T.B."/>
            <person name="Larracuente A.M."/>
            <person name="Singh N.D."/>
            <person name="Abad J.P."/>
            <person name="Abt D.N."/>
            <person name="Adryan B."/>
            <person name="Aguade M."/>
            <person name="Akashi H."/>
            <person name="Anderson W.W."/>
            <person name="Aquadro C.F."/>
            <person name="Ardell D.H."/>
            <person name="Arguello R."/>
            <person name="Artieri C.G."/>
            <person name="Barbash D.A."/>
            <person name="Barker D."/>
            <person name="Barsanti P."/>
            <person name="Batterham P."/>
            <person name="Batzoglou S."/>
            <person name="Begun D."/>
            <person name="Bhutkar A."/>
            <person name="Blanco E."/>
            <person name="Bosak S.A."/>
            <person name="Bradley R.K."/>
            <person name="Brand A.D."/>
            <person name="Brent M.R."/>
            <person name="Brooks A.N."/>
            <person name="Brown R.H."/>
            <person name="Butlin R.K."/>
            <person name="Caggese C."/>
            <person name="Calvi B.R."/>
            <person name="Bernardo de Carvalho A."/>
            <person name="Caspi A."/>
            <person name="Castrezana S."/>
            <person name="Celniker S.E."/>
            <person name="Chang J.L."/>
            <person name="Chapple C."/>
            <person name="Chatterji S."/>
            <person name="Chinwalla A."/>
            <person name="Civetta A."/>
            <person name="Clifton S.W."/>
            <person name="Comeron J.M."/>
            <person name="Costello J.C."/>
            <person name="Coyne J.A."/>
            <person name="Daub J."/>
            <person name="David R.G."/>
            <person name="Delcher A.L."/>
            <person name="Delehaunty K."/>
            <person name="Do C.B."/>
            <person name="Ebling H."/>
            <person name="Edwards K."/>
            <person name="Eickbush T."/>
            <person name="Evans J.D."/>
            <person name="Filipski A."/>
            <person name="Findeiss S."/>
            <person name="Freyhult E."/>
            <person name="Fulton L."/>
            <person name="Fulton R."/>
            <person name="Garcia A.C."/>
            <person name="Gardiner A."/>
            <person name="Garfield D.A."/>
            <person name="Garvin B.E."/>
            <person name="Gibson G."/>
            <person name="Gilbert D."/>
            <person name="Gnerre S."/>
            <person name="Godfrey J."/>
            <person name="Good R."/>
            <person name="Gotea V."/>
            <person name="Gravely B."/>
            <person name="Greenberg A.J."/>
            <person name="Griffiths-Jones S."/>
            <person name="Gross S."/>
            <person name="Guigo R."/>
            <person name="Gustafson E.A."/>
            <person name="Haerty W."/>
            <person name="Hahn M.W."/>
            <person name="Halligan D.L."/>
            <person name="Halpern A.L."/>
            <person name="Halter G.M."/>
            <person name="Han M.V."/>
            <person name="Heger A."/>
            <person name="Hillier L."/>
            <person name="Hinrichs A.S."/>
            <person name="Holmes I."/>
            <person name="Hoskins R.A."/>
            <person name="Hubisz M.J."/>
            <person name="Hultmark D."/>
            <person name="Huntley M.A."/>
            <person name="Jaffe D.B."/>
            <person name="Jagadeeshan S."/>
            <person name="Jeck W.R."/>
            <person name="Johnson J."/>
            <person name="Jones C.D."/>
            <person name="Jordan W.C."/>
            <person name="Karpen G.H."/>
            <person name="Kataoka E."/>
            <person name="Keightley P.D."/>
            <person name="Kheradpour P."/>
            <person name="Kirkness E.F."/>
            <person name="Koerich L.B."/>
            <person name="Kristiansen K."/>
            <person name="Kudrna D."/>
            <person name="Kulathinal R.J."/>
            <person name="Kumar S."/>
            <person name="Kwok R."/>
            <person name="Lander E."/>
            <person name="Langley C.H."/>
            <person name="Lapoint R."/>
            <person name="Lazzaro B.P."/>
            <person name="Lee S.J."/>
            <person name="Levesque L."/>
            <person name="Li R."/>
            <person name="Lin C.F."/>
            <person name="Lin M.F."/>
            <person name="Lindblad-Toh K."/>
            <person name="Llopart A."/>
            <person name="Long M."/>
            <person name="Low L."/>
            <person name="Lozovsky E."/>
            <person name="Lu J."/>
            <person name="Luo M."/>
            <person name="Machado C.A."/>
            <person name="Makalowski W."/>
            <person name="Marzo M."/>
            <person name="Matsuda M."/>
            <person name="Matzkin L."/>
            <person name="McAllister B."/>
            <person name="McBride C.S."/>
            <person name="McKernan B."/>
            <person name="McKernan K."/>
            <person name="Mendez-Lago M."/>
            <person name="Minx P."/>
            <person name="Mollenhauer M.U."/>
            <person name="Montooth K."/>
            <person name="Mount S.M."/>
            <person name="Mu X."/>
            <person name="Myers E."/>
            <person name="Negre B."/>
            <person name="Newfeld S."/>
            <person name="Nielsen R."/>
            <person name="Noor M.A."/>
            <person name="O'Grady P."/>
            <person name="Pachter L."/>
            <person name="Papaceit M."/>
            <person name="Parisi M.J."/>
            <person name="Parisi M."/>
            <person name="Parts L."/>
            <person name="Pedersen J.S."/>
            <person name="Pesole G."/>
            <person name="Phillippy A.M."/>
            <person name="Ponting C.P."/>
            <person name="Pop M."/>
            <person name="Porcelli D."/>
            <person name="Powell J.R."/>
            <person name="Prohaska S."/>
            <person name="Pruitt K."/>
            <person name="Puig M."/>
            <person name="Quesneville H."/>
            <person name="Ram K.R."/>
            <person name="Rand D."/>
            <person name="Rasmussen M.D."/>
            <person name="Reed L.K."/>
            <person name="Reenan R."/>
            <person name="Reily A."/>
            <person name="Remington K.A."/>
            <person name="Rieger T.T."/>
            <person name="Ritchie M.G."/>
            <person name="Robin C."/>
            <person name="Rogers Y.H."/>
            <person name="Rohde C."/>
            <person name="Rozas J."/>
            <person name="Rubenfield M.J."/>
            <person name="Ruiz A."/>
            <person name="Russo S."/>
            <person name="Salzberg S.L."/>
            <person name="Sanchez-Gracia A."/>
            <person name="Saranga D.J."/>
            <person name="Sato H."/>
            <person name="Schaeffer S.W."/>
            <person name="Schatz M.C."/>
            <person name="Schlenke T."/>
            <person name="Schwartz R."/>
            <person name="Segarra C."/>
            <person name="Singh R.S."/>
            <person name="Sirot L."/>
            <person name="Sirota M."/>
            <person name="Sisneros N.B."/>
            <person name="Smith C.D."/>
            <person name="Smith T.F."/>
            <person name="Spieth J."/>
            <person name="Stage D.E."/>
            <person name="Stark A."/>
            <person name="Stephan W."/>
            <person name="Strausberg R.L."/>
            <person name="Strempel S."/>
            <person name="Sturgill D."/>
            <person name="Sutton G."/>
            <person name="Sutton G.G."/>
            <person name="Tao W."/>
            <person name="Teichmann S."/>
            <person name="Tobari Y.N."/>
            <person name="Tomimura Y."/>
            <person name="Tsolas J.M."/>
            <person name="Valente V.L."/>
            <person name="Venter E."/>
            <person name="Venter J.C."/>
            <person name="Vicario S."/>
            <person name="Vieira F.G."/>
            <person name="Vilella A.J."/>
            <person name="Villasante A."/>
            <person name="Walenz B."/>
            <person name="Wang J."/>
            <person name="Wasserman M."/>
            <person name="Watts T."/>
            <person name="Wilson D."/>
            <person name="Wilson R.K."/>
            <person name="Wing R.A."/>
            <person name="Wolfner M.F."/>
            <person name="Wong A."/>
            <person name="Wong G.K."/>
            <person name="Wu C.I."/>
            <person name="Wu G."/>
            <person name="Yamamoto D."/>
            <person name="Yang H.P."/>
            <person name="Yang S.P."/>
            <person name="Yorke J.A."/>
            <person name="Yoshida K."/>
            <person name="Zdobnov E."/>
            <person name="Zhang P."/>
            <person name="Zhang Y."/>
            <person name="Zimin A.V."/>
            <person name="Baldwin J."/>
            <person name="Abdouelleil A."/>
            <person name="Abdulkadir J."/>
            <person name="Abebe A."/>
            <person name="Abera B."/>
            <person name="Abreu J."/>
            <person name="Acer S.C."/>
            <person name="Aftuck L."/>
            <person name="Alexander A."/>
            <person name="An P."/>
            <person name="Anderson E."/>
            <person name="Anderson S."/>
            <person name="Arachi H."/>
            <person name="Azer M."/>
            <person name="Bachantsang P."/>
            <person name="Barry A."/>
            <person name="Bayul T."/>
            <person name="Berlin A."/>
            <person name="Bessette D."/>
            <person name="Bloom T."/>
            <person name="Blye J."/>
            <person name="Boguslavskiy L."/>
            <person name="Bonnet C."/>
            <person name="Boukhgalter B."/>
            <person name="Bourzgui I."/>
            <person name="Brown A."/>
            <person name="Cahill P."/>
            <person name="Channer S."/>
            <person name="Cheshatsang Y."/>
            <person name="Chuda L."/>
            <person name="Citroen M."/>
            <person name="Collymore A."/>
            <person name="Cooke P."/>
            <person name="Costello M."/>
            <person name="D'Aco K."/>
            <person name="Daza R."/>
            <person name="De Haan G."/>
            <person name="DeGray S."/>
            <person name="DeMaso C."/>
            <person name="Dhargay N."/>
            <person name="Dooley K."/>
            <person name="Dooley E."/>
            <person name="Doricent M."/>
            <person name="Dorje P."/>
            <person name="Dorjee K."/>
            <person name="Dupes A."/>
            <person name="Elong R."/>
            <person name="Falk J."/>
            <person name="Farina A."/>
            <person name="Faro S."/>
            <person name="Ferguson D."/>
            <person name="Fisher S."/>
            <person name="Foley C.D."/>
            <person name="Franke A."/>
            <person name="Friedrich D."/>
            <person name="Gadbois L."/>
            <person name="Gearin G."/>
            <person name="Gearin C.R."/>
            <person name="Giannoukos G."/>
            <person name="Goode T."/>
            <person name="Graham J."/>
            <person name="Grandbois E."/>
            <person name="Grewal S."/>
            <person name="Gyaltsen K."/>
            <person name="Hafez N."/>
            <person name="Hagos B."/>
            <person name="Hall J."/>
            <person name="Henson C."/>
            <person name="Hollinger A."/>
            <person name="Honan T."/>
            <person name="Huard M.D."/>
            <person name="Hughes L."/>
            <person name="Hurhula B."/>
            <person name="Husby M.E."/>
            <person name="Kamat A."/>
            <person name="Kanga B."/>
            <person name="Kashin S."/>
            <person name="Khazanovich D."/>
            <person name="Kisner P."/>
            <person name="Lance K."/>
            <person name="Lara M."/>
            <person name="Lee W."/>
            <person name="Lennon N."/>
            <person name="Letendre F."/>
            <person name="LeVine R."/>
            <person name="Lipovsky A."/>
            <person name="Liu X."/>
            <person name="Liu J."/>
            <person name="Liu S."/>
            <person name="Lokyitsang T."/>
            <person name="Lokyitsang Y."/>
            <person name="Lubonja R."/>
            <person name="Lui A."/>
            <person name="MacDonald P."/>
            <person name="Magnisalis V."/>
            <person name="Maru K."/>
            <person name="Matthews C."/>
            <person name="McCusker W."/>
            <person name="McDonough S."/>
            <person name="Mehta T."/>
            <person name="Meldrim J."/>
            <person name="Meneus L."/>
            <person name="Mihai O."/>
            <person name="Mihalev A."/>
            <person name="Mihova T."/>
            <person name="Mittelman R."/>
            <person name="Mlenga V."/>
            <person name="Montmayeur A."/>
            <person name="Mulrain L."/>
            <person name="Navidi A."/>
            <person name="Naylor J."/>
            <person name="Negash T."/>
            <person name="Nguyen T."/>
            <person name="Nguyen N."/>
            <person name="Nicol R."/>
            <person name="Norbu C."/>
            <person name="Norbu N."/>
            <person name="Novod N."/>
            <person name="O'Neill B."/>
            <person name="Osman S."/>
            <person name="Markiewicz E."/>
            <person name="Oyono O.L."/>
            <person name="Patti C."/>
            <person name="Phunkhang P."/>
            <person name="Pierre F."/>
            <person name="Priest M."/>
            <person name="Raghuraman S."/>
            <person name="Rege F."/>
            <person name="Reyes R."/>
            <person name="Rise C."/>
            <person name="Rogov P."/>
            <person name="Ross K."/>
            <person name="Ryan E."/>
            <person name="Settipalli S."/>
            <person name="Shea T."/>
            <person name="Sherpa N."/>
            <person name="Shi L."/>
            <person name="Shih D."/>
            <person name="Sparrow T."/>
            <person name="Spaulding J."/>
            <person name="Stalker J."/>
            <person name="Stange-Thomann N."/>
            <person name="Stavropoulos S."/>
            <person name="Stone C."/>
            <person name="Strader C."/>
            <person name="Tesfaye S."/>
            <person name="Thomson T."/>
            <person name="Thoulutsang Y."/>
            <person name="Thoulutsang D."/>
            <person name="Topham K."/>
            <person name="Topping I."/>
            <person name="Tsamla T."/>
            <person name="Vassiliev H."/>
            <person name="Vo A."/>
            <person name="Wangchuk T."/>
            <person name="Wangdi T."/>
            <person name="Weiand M."/>
            <person name="Wilkinson J."/>
            <person name="Wilson A."/>
            <person name="Yadav S."/>
            <person name="Young G."/>
            <person name="Yu Q."/>
            <person name="Zembek L."/>
            <person name="Zhong D."/>
            <person name="Zimmer A."/>
            <person name="Zwirko Z."/>
            <person name="Jaffe D.B."/>
            <person name="Alvarez P."/>
            <person name="Brockman W."/>
            <person name="Butler J."/>
            <person name="Chin C."/>
            <person name="Gnerre S."/>
            <person name="Grabherr M."/>
            <person name="Kleber M."/>
            <person name="Mauceli E."/>
            <person name="MacCallum I."/>
        </authorList>
    </citation>
    <scope>NUCLEOTIDE SEQUENCE [LARGE SCALE GENOMIC DNA]</scope>
    <source>
        <strain evidence="3">Tucson 15287-2541.00</strain>
    </source>
</reference>
<organism evidence="3">
    <name type="scientific">Drosophila grimshawi</name>
    <name type="common">Hawaiian fruit fly</name>
    <name type="synonym">Idiomyia grimshawi</name>
    <dbReference type="NCBI Taxonomy" id="7222"/>
    <lineage>
        <taxon>Eukaryota</taxon>
        <taxon>Metazoa</taxon>
        <taxon>Ecdysozoa</taxon>
        <taxon>Arthropoda</taxon>
        <taxon>Hexapoda</taxon>
        <taxon>Insecta</taxon>
        <taxon>Pterygota</taxon>
        <taxon>Neoptera</taxon>
        <taxon>Endopterygota</taxon>
        <taxon>Diptera</taxon>
        <taxon>Brachycera</taxon>
        <taxon>Muscomorpha</taxon>
        <taxon>Ephydroidea</taxon>
        <taxon>Drosophilidae</taxon>
        <taxon>Drosophila</taxon>
        <taxon>Hawaiian Drosophila</taxon>
    </lineage>
</organism>
<feature type="transmembrane region" description="Helical" evidence="1">
    <location>
        <begin position="53"/>
        <end position="71"/>
    </location>
</feature>
<dbReference type="EMBL" id="CH916375">
    <property type="protein sequence ID" value="EDV98445.1"/>
    <property type="molecule type" value="Genomic_DNA"/>
</dbReference>
<sequence>MLFRRCCYCLPLRTGCIIIGIVFICLFLTEMIIHGQSAIFIYYKPRPWDYVQGIILSWGIVASMLLIYGSYKL</sequence>
<keyword evidence="1" id="KW-1133">Transmembrane helix</keyword>
<dbReference type="AlphaFoldDB" id="B4JVH7"/>